<evidence type="ECO:0000313" key="2">
    <source>
        <dbReference type="EMBL" id="TKC34209.1"/>
    </source>
</evidence>
<evidence type="ECO:0000256" key="1">
    <source>
        <dbReference type="SAM" id="SignalP"/>
    </source>
</evidence>
<dbReference type="AlphaFoldDB" id="A0A4U1EDL2"/>
<dbReference type="EMBL" id="RWIC01001993">
    <property type="protein sequence ID" value="TKC34209.1"/>
    <property type="molecule type" value="Genomic_DNA"/>
</dbReference>
<evidence type="ECO:0000313" key="3">
    <source>
        <dbReference type="Proteomes" id="UP000308365"/>
    </source>
</evidence>
<gene>
    <name evidence="2" type="ORF">EI555_006026</name>
</gene>
<comment type="caution">
    <text evidence="2">The sequence shown here is derived from an EMBL/GenBank/DDBJ whole genome shotgun (WGS) entry which is preliminary data.</text>
</comment>
<keyword evidence="1" id="KW-0732">Signal</keyword>
<sequence length="93" mass="10224">MWKALALLALLVLSPGGDGLFRSLYRNAHVSTPHKGDLGQPLFLTPYIEAGKFAEGRRLSSVAPFPGWNLTSYSGYITVGPQQRPHRTLMLKS</sequence>
<feature type="chain" id="PRO_5020924845" evidence="1">
    <location>
        <begin position="20"/>
        <end position="93"/>
    </location>
</feature>
<feature type="signal peptide" evidence="1">
    <location>
        <begin position="1"/>
        <end position="19"/>
    </location>
</feature>
<organism evidence="2 3">
    <name type="scientific">Monodon monoceros</name>
    <name type="common">Narwhal</name>
    <name type="synonym">Ceratodon monodon</name>
    <dbReference type="NCBI Taxonomy" id="40151"/>
    <lineage>
        <taxon>Eukaryota</taxon>
        <taxon>Metazoa</taxon>
        <taxon>Chordata</taxon>
        <taxon>Craniata</taxon>
        <taxon>Vertebrata</taxon>
        <taxon>Euteleostomi</taxon>
        <taxon>Mammalia</taxon>
        <taxon>Eutheria</taxon>
        <taxon>Laurasiatheria</taxon>
        <taxon>Artiodactyla</taxon>
        <taxon>Whippomorpha</taxon>
        <taxon>Cetacea</taxon>
        <taxon>Odontoceti</taxon>
        <taxon>Monodontidae</taxon>
        <taxon>Monodon</taxon>
    </lineage>
</organism>
<reference evidence="3" key="1">
    <citation type="journal article" date="2019" name="IScience">
        <title>Narwhal Genome Reveals Long-Term Low Genetic Diversity despite Current Large Abundance Size.</title>
        <authorList>
            <person name="Westbury M.V."/>
            <person name="Petersen B."/>
            <person name="Garde E."/>
            <person name="Heide-Jorgensen M.P."/>
            <person name="Lorenzen E.D."/>
        </authorList>
    </citation>
    <scope>NUCLEOTIDE SEQUENCE [LARGE SCALE GENOMIC DNA]</scope>
</reference>
<protein>
    <submittedName>
        <fullName evidence="2">Uncharacterized protein</fullName>
    </submittedName>
</protein>
<accession>A0A4U1EDL2</accession>
<dbReference type="Proteomes" id="UP000308365">
    <property type="component" value="Unassembled WGS sequence"/>
</dbReference>
<name>A0A4U1EDL2_MONMO</name>
<proteinExistence type="predicted"/>